<evidence type="ECO:0000313" key="3">
    <source>
        <dbReference type="Proteomes" id="UP000299102"/>
    </source>
</evidence>
<dbReference type="Proteomes" id="UP000299102">
    <property type="component" value="Unassembled WGS sequence"/>
</dbReference>
<evidence type="ECO:0000256" key="1">
    <source>
        <dbReference type="SAM" id="MobiDB-lite"/>
    </source>
</evidence>
<sequence>MHDPSRFHGGVMETLESRFIVVNAPRKLCSEPRRRVAPGERLITGTIQCGRGTVVSIVLRGRGLRHAGRRPHSRTRSSLLARAEFYDMQENEPLSDTERRPKSMYELLGQTCDTERRLPSVHRWPSYEESPDSSPATRELTDEFLIELWSVLSLSVSCAQADVEGPEGPAALEHDALFTPAQKAFVLVCRSHAVAMVTSPARPPELLKLQYHIVTIRERARACICAPAALTLPPSALSRGRAVTKPHIKVNMSKECTRTGADAGAHAAAVFVGTSAVPPAARRPPPVVAPTAAVRGRRYR</sequence>
<gene>
    <name evidence="2" type="ORF">EVAR_99598_1</name>
</gene>
<feature type="region of interest" description="Disordered" evidence="1">
    <location>
        <begin position="281"/>
        <end position="300"/>
    </location>
</feature>
<accession>A0A4C1ZX77</accession>
<proteinExistence type="predicted"/>
<comment type="caution">
    <text evidence="2">The sequence shown here is derived from an EMBL/GenBank/DDBJ whole genome shotgun (WGS) entry which is preliminary data.</text>
</comment>
<evidence type="ECO:0000313" key="2">
    <source>
        <dbReference type="EMBL" id="GBP92328.1"/>
    </source>
</evidence>
<protein>
    <submittedName>
        <fullName evidence="2">Uncharacterized protein</fullName>
    </submittedName>
</protein>
<dbReference type="EMBL" id="BGZK01002264">
    <property type="protein sequence ID" value="GBP92328.1"/>
    <property type="molecule type" value="Genomic_DNA"/>
</dbReference>
<reference evidence="2 3" key="1">
    <citation type="journal article" date="2019" name="Commun. Biol.">
        <title>The bagworm genome reveals a unique fibroin gene that provides high tensile strength.</title>
        <authorList>
            <person name="Kono N."/>
            <person name="Nakamura H."/>
            <person name="Ohtoshi R."/>
            <person name="Tomita M."/>
            <person name="Numata K."/>
            <person name="Arakawa K."/>
        </authorList>
    </citation>
    <scope>NUCLEOTIDE SEQUENCE [LARGE SCALE GENOMIC DNA]</scope>
</reference>
<name>A0A4C1ZX77_EUMVA</name>
<keyword evidence="3" id="KW-1185">Reference proteome</keyword>
<organism evidence="2 3">
    <name type="scientific">Eumeta variegata</name>
    <name type="common">Bagworm moth</name>
    <name type="synonym">Eumeta japonica</name>
    <dbReference type="NCBI Taxonomy" id="151549"/>
    <lineage>
        <taxon>Eukaryota</taxon>
        <taxon>Metazoa</taxon>
        <taxon>Ecdysozoa</taxon>
        <taxon>Arthropoda</taxon>
        <taxon>Hexapoda</taxon>
        <taxon>Insecta</taxon>
        <taxon>Pterygota</taxon>
        <taxon>Neoptera</taxon>
        <taxon>Endopterygota</taxon>
        <taxon>Lepidoptera</taxon>
        <taxon>Glossata</taxon>
        <taxon>Ditrysia</taxon>
        <taxon>Tineoidea</taxon>
        <taxon>Psychidae</taxon>
        <taxon>Oiketicinae</taxon>
        <taxon>Eumeta</taxon>
    </lineage>
</organism>
<dbReference type="AlphaFoldDB" id="A0A4C1ZX77"/>